<dbReference type="InterPro" id="IPR001173">
    <property type="entry name" value="Glyco_trans_2-like"/>
</dbReference>
<dbReference type="CDD" id="cd04186">
    <property type="entry name" value="GT_2_like_c"/>
    <property type="match status" value="1"/>
</dbReference>
<dbReference type="SUPFAM" id="SSF53448">
    <property type="entry name" value="Nucleotide-diphospho-sugar transferases"/>
    <property type="match status" value="1"/>
</dbReference>
<dbReference type="GeneID" id="24822188"/>
<evidence type="ECO:0000256" key="2">
    <source>
        <dbReference type="ARBA" id="ARBA00022676"/>
    </source>
</evidence>
<feature type="transmembrane region" description="Helical" evidence="4">
    <location>
        <begin position="297"/>
        <end position="318"/>
    </location>
</feature>
<evidence type="ECO:0000313" key="7">
    <source>
        <dbReference type="Proteomes" id="UP000033038"/>
    </source>
</evidence>
<keyword evidence="4" id="KW-0812">Transmembrane</keyword>
<dbReference type="GO" id="GO:0004582">
    <property type="term" value="F:dolichyl-phosphate beta-D-mannosyltransferase activity"/>
    <property type="evidence" value="ECO:0007669"/>
    <property type="project" value="UniProtKB-EC"/>
</dbReference>
<dbReference type="PANTHER" id="PTHR43179:SF12">
    <property type="entry name" value="GALACTOFURANOSYLTRANSFERASE GLFT2"/>
    <property type="match status" value="1"/>
</dbReference>
<comment type="similarity">
    <text evidence="1">Belongs to the glycosyltransferase 2 family.</text>
</comment>
<dbReference type="Proteomes" id="UP000033038">
    <property type="component" value="Chromosome"/>
</dbReference>
<dbReference type="Gene3D" id="3.90.550.10">
    <property type="entry name" value="Spore Coat Polysaccharide Biosynthesis Protein SpsA, Chain A"/>
    <property type="match status" value="1"/>
</dbReference>
<dbReference type="EC" id="2.4.1.83" evidence="6"/>
<organism evidence="6 7">
    <name type="scientific">Methanosarcina barkeri str. Wiesmoor</name>
    <dbReference type="NCBI Taxonomy" id="1434109"/>
    <lineage>
        <taxon>Archaea</taxon>
        <taxon>Methanobacteriati</taxon>
        <taxon>Methanobacteriota</taxon>
        <taxon>Stenosarchaea group</taxon>
        <taxon>Methanomicrobia</taxon>
        <taxon>Methanosarcinales</taxon>
        <taxon>Methanosarcinaceae</taxon>
        <taxon>Methanosarcina</taxon>
    </lineage>
</organism>
<evidence type="ECO:0000313" key="6">
    <source>
        <dbReference type="EMBL" id="AKB50010.1"/>
    </source>
</evidence>
<dbReference type="InterPro" id="IPR029044">
    <property type="entry name" value="Nucleotide-diphossugar_trans"/>
</dbReference>
<accession>A0A0E3QKF6</accession>
<dbReference type="EMBL" id="CP009526">
    <property type="protein sequence ID" value="AKB50010.1"/>
    <property type="molecule type" value="Genomic_DNA"/>
</dbReference>
<dbReference type="KEGG" id="mbw:MSBRW_0757"/>
<reference evidence="6 7" key="1">
    <citation type="submission" date="2014-07" db="EMBL/GenBank/DDBJ databases">
        <title>Methanogenic archaea and the global carbon cycle.</title>
        <authorList>
            <person name="Henriksen J.R."/>
            <person name="Luke J."/>
            <person name="Reinhart S."/>
            <person name="Benedict M.N."/>
            <person name="Youngblut N.D."/>
            <person name="Metcalf M.E."/>
            <person name="Whitaker R.J."/>
            <person name="Metcalf W.W."/>
        </authorList>
    </citation>
    <scope>NUCLEOTIDE SEQUENCE [LARGE SCALE GENOMIC DNA]</scope>
    <source>
        <strain evidence="6 7">Wiesmoor</strain>
    </source>
</reference>
<gene>
    <name evidence="6" type="ORF">MSBRW_0757</name>
</gene>
<protein>
    <submittedName>
        <fullName evidence="6">Dolichol-phosphate mannosyltransferase in lipid-linked oligosaccharide synthesis cluster</fullName>
        <ecNumber evidence="6">2.4.1.83</ecNumber>
    </submittedName>
</protein>
<evidence type="ECO:0000256" key="1">
    <source>
        <dbReference type="ARBA" id="ARBA00006739"/>
    </source>
</evidence>
<keyword evidence="4" id="KW-0472">Membrane</keyword>
<dbReference type="RefSeq" id="WP_011305277.1">
    <property type="nucleotide sequence ID" value="NZ_CP009526.1"/>
</dbReference>
<evidence type="ECO:0000256" key="3">
    <source>
        <dbReference type="ARBA" id="ARBA00022679"/>
    </source>
</evidence>
<dbReference type="PATRIC" id="fig|1434109.4.peg.928"/>
<evidence type="ECO:0000256" key="4">
    <source>
        <dbReference type="SAM" id="Phobius"/>
    </source>
</evidence>
<feature type="domain" description="Glycosyltransferase 2-like" evidence="5">
    <location>
        <begin position="94"/>
        <end position="222"/>
    </location>
</feature>
<sequence length="342" mass="39271">MISKVAIIILNWNGWEDTIECLESIYQIAYPLYDIILVDNGSKDNSIQKIKDYAEGKIKVESQFFDYSPDNKPLYLKEFTKNELDSSVSIKKSIDSLAPNKNLIIIKNDNNYGFAEGNNIGIRFALNNLNPDYILLLNNDTVVDPYFLKELITVAESDSLIGILGPTVYEYKSPQVIQSAGAKIYWNKGEVINLTPNENKYSDEPENVDSVIGCALLAKSELFHKIGYLNKDYFAYLEETEWCVRVSKASYKIVYVPKGKIWHKGGATSNKITGFTLFHHTRNKFWFMKKHSSKKQYISYLIYFFGFRAWMIIGGIFYRQKNKEILPSLISFLKGIRDGILT</sequence>
<dbReference type="PANTHER" id="PTHR43179">
    <property type="entry name" value="RHAMNOSYLTRANSFERASE WBBL"/>
    <property type="match status" value="1"/>
</dbReference>
<name>A0A0E3QKF6_METBA</name>
<keyword evidence="2 6" id="KW-0328">Glycosyltransferase</keyword>
<dbReference type="HOGENOM" id="CLU_023845_4_1_2"/>
<keyword evidence="3 6" id="KW-0808">Transferase</keyword>
<proteinExistence type="inferred from homology"/>
<evidence type="ECO:0000259" key="5">
    <source>
        <dbReference type="Pfam" id="PF00535"/>
    </source>
</evidence>
<feature type="domain" description="Glycosyltransferase 2-like" evidence="5">
    <location>
        <begin position="7"/>
        <end position="60"/>
    </location>
</feature>
<dbReference type="AlphaFoldDB" id="A0A0E3QKF6"/>
<keyword evidence="4" id="KW-1133">Transmembrane helix</keyword>
<dbReference type="Pfam" id="PF00535">
    <property type="entry name" value="Glycos_transf_2"/>
    <property type="match status" value="2"/>
</dbReference>